<proteinExistence type="predicted"/>
<protein>
    <submittedName>
        <fullName evidence="2">OAR domain-containing protein</fullName>
    </submittedName>
</protein>
<dbReference type="WBParaSite" id="maker-unitig_38005-snap-gene-0.2-mRNA-1">
    <property type="protein sequence ID" value="maker-unitig_38005-snap-gene-0.2-mRNA-1"/>
    <property type="gene ID" value="maker-unitig_38005-snap-gene-0.2"/>
</dbReference>
<name>A0A1I8FKN7_9PLAT</name>
<sequence>ETAVQIGQVSARQTGFSDRVARQSAAAAGPRNTLSASNLLPSSGTFFASIIIGYHGFPVLPPGLLSLLPLPALQRSIKLNIDISYNAPVSHSPLLFGCGSARFFSPPPGCLILQPVLSPSLAGMGKLLTSQDDHHLPVPDTSLDAYFDQSNLVAASFRYVTTADASGAAAVPVPSPCWCGYAALPMGKEDAIRALKALHCAENSECVRLNKQIKRQIAPSRRTYD</sequence>
<organism evidence="1 2">
    <name type="scientific">Macrostomum lignano</name>
    <dbReference type="NCBI Taxonomy" id="282301"/>
    <lineage>
        <taxon>Eukaryota</taxon>
        <taxon>Metazoa</taxon>
        <taxon>Spiralia</taxon>
        <taxon>Lophotrochozoa</taxon>
        <taxon>Platyhelminthes</taxon>
        <taxon>Rhabditophora</taxon>
        <taxon>Macrostomorpha</taxon>
        <taxon>Macrostomida</taxon>
        <taxon>Macrostomidae</taxon>
        <taxon>Macrostomum</taxon>
    </lineage>
</organism>
<reference evidence="2" key="1">
    <citation type="submission" date="2016-11" db="UniProtKB">
        <authorList>
            <consortium name="WormBaseParasite"/>
        </authorList>
    </citation>
    <scope>IDENTIFICATION</scope>
</reference>
<accession>A0A1I8FKN7</accession>
<keyword evidence="1" id="KW-1185">Reference proteome</keyword>
<evidence type="ECO:0000313" key="2">
    <source>
        <dbReference type="WBParaSite" id="maker-unitig_38005-snap-gene-0.2-mRNA-1"/>
    </source>
</evidence>
<dbReference type="AlphaFoldDB" id="A0A1I8FKN7"/>
<evidence type="ECO:0000313" key="1">
    <source>
        <dbReference type="Proteomes" id="UP000095280"/>
    </source>
</evidence>
<dbReference type="Proteomes" id="UP000095280">
    <property type="component" value="Unplaced"/>
</dbReference>